<organism evidence="2 3">
    <name type="scientific">Mucilaginibacter panaciglaebae</name>
    <dbReference type="NCBI Taxonomy" id="502331"/>
    <lineage>
        <taxon>Bacteria</taxon>
        <taxon>Pseudomonadati</taxon>
        <taxon>Bacteroidota</taxon>
        <taxon>Sphingobacteriia</taxon>
        <taxon>Sphingobacteriales</taxon>
        <taxon>Sphingobacteriaceae</taxon>
        <taxon>Mucilaginibacter</taxon>
    </lineage>
</organism>
<dbReference type="EMBL" id="BAABCV010000007">
    <property type="protein sequence ID" value="GAA4097473.1"/>
    <property type="molecule type" value="Genomic_DNA"/>
</dbReference>
<feature type="domain" description="Glycosyltransferase 2-like" evidence="1">
    <location>
        <begin position="9"/>
        <end position="119"/>
    </location>
</feature>
<name>A0ABP7WUW0_9SPHI</name>
<reference evidence="3" key="1">
    <citation type="journal article" date="2019" name="Int. J. Syst. Evol. Microbiol.">
        <title>The Global Catalogue of Microorganisms (GCM) 10K type strain sequencing project: providing services to taxonomists for standard genome sequencing and annotation.</title>
        <authorList>
            <consortium name="The Broad Institute Genomics Platform"/>
            <consortium name="The Broad Institute Genome Sequencing Center for Infectious Disease"/>
            <person name="Wu L."/>
            <person name="Ma J."/>
        </authorList>
    </citation>
    <scope>NUCLEOTIDE SEQUENCE [LARGE SCALE GENOMIC DNA]</scope>
    <source>
        <strain evidence="3">JCM 17085</strain>
    </source>
</reference>
<protein>
    <submittedName>
        <fullName evidence="2">PGL/p-HBAD biosynthesis glycosyltransferase</fullName>
    </submittedName>
</protein>
<dbReference type="PANTHER" id="PTHR22916:SF67">
    <property type="entry name" value="COLANIC ACID BIOSYNTHESIS GLYCOSYL TRANSFERASE WCAE-RELATED"/>
    <property type="match status" value="1"/>
</dbReference>
<dbReference type="InterPro" id="IPR029044">
    <property type="entry name" value="Nucleotide-diphossugar_trans"/>
</dbReference>
<accession>A0ABP7WUW0</accession>
<dbReference type="PANTHER" id="PTHR22916">
    <property type="entry name" value="GLYCOSYLTRANSFERASE"/>
    <property type="match status" value="1"/>
</dbReference>
<evidence type="ECO:0000259" key="1">
    <source>
        <dbReference type="Pfam" id="PF00535"/>
    </source>
</evidence>
<evidence type="ECO:0000313" key="2">
    <source>
        <dbReference type="EMBL" id="GAA4097473.1"/>
    </source>
</evidence>
<dbReference type="SUPFAM" id="SSF53448">
    <property type="entry name" value="Nucleotide-diphospho-sugar transferases"/>
    <property type="match status" value="1"/>
</dbReference>
<sequence>MKANAPKISIVIVTYNVAGTLQACLDSIYKQKYPALEIVVIDGASTDGTVNILEQNTDRIAYWKSEKDDGIYDAMNKGTKHATGGWIYFLGADDILFDDFTKLTYEVENDHVIYYGRVMTLGGPTIPVTEYGFAKYGLCHQAMIYPRAVFDKHHFNTRYKISADYVLNMQLYNSGEYRFEFRDHLVANFNQTGVSSISVDKVFEKDRGALVRKHFGNKIWLRFLFWRMKKNRKAQKNR</sequence>
<dbReference type="Pfam" id="PF00535">
    <property type="entry name" value="Glycos_transf_2"/>
    <property type="match status" value="1"/>
</dbReference>
<dbReference type="RefSeq" id="WP_345103903.1">
    <property type="nucleotide sequence ID" value="NZ_BAABCV010000007.1"/>
</dbReference>
<dbReference type="PROSITE" id="PS51257">
    <property type="entry name" value="PROKAR_LIPOPROTEIN"/>
    <property type="match status" value="1"/>
</dbReference>
<dbReference type="Gene3D" id="3.90.550.10">
    <property type="entry name" value="Spore Coat Polysaccharide Biosynthesis Protein SpsA, Chain A"/>
    <property type="match status" value="1"/>
</dbReference>
<proteinExistence type="predicted"/>
<dbReference type="Proteomes" id="UP001500841">
    <property type="component" value="Unassembled WGS sequence"/>
</dbReference>
<evidence type="ECO:0000313" key="3">
    <source>
        <dbReference type="Proteomes" id="UP001500841"/>
    </source>
</evidence>
<keyword evidence="3" id="KW-1185">Reference proteome</keyword>
<gene>
    <name evidence="2" type="ORF">GCM10022392_21250</name>
</gene>
<comment type="caution">
    <text evidence="2">The sequence shown here is derived from an EMBL/GenBank/DDBJ whole genome shotgun (WGS) entry which is preliminary data.</text>
</comment>
<dbReference type="CDD" id="cd06433">
    <property type="entry name" value="GT_2_WfgS_like"/>
    <property type="match status" value="1"/>
</dbReference>
<dbReference type="InterPro" id="IPR001173">
    <property type="entry name" value="Glyco_trans_2-like"/>
</dbReference>